<organism evidence="2 3">
    <name type="scientific">Saccharothrix syringae</name>
    <name type="common">Nocardiopsis syringae</name>
    <dbReference type="NCBI Taxonomy" id="103733"/>
    <lineage>
        <taxon>Bacteria</taxon>
        <taxon>Bacillati</taxon>
        <taxon>Actinomycetota</taxon>
        <taxon>Actinomycetes</taxon>
        <taxon>Pseudonocardiales</taxon>
        <taxon>Pseudonocardiaceae</taxon>
        <taxon>Saccharothrix</taxon>
    </lineage>
</organism>
<keyword evidence="3" id="KW-1185">Reference proteome</keyword>
<dbReference type="Proteomes" id="UP000325787">
    <property type="component" value="Chromosome"/>
</dbReference>
<proteinExistence type="predicted"/>
<name>A0A5Q0H8D5_SACSY</name>
<evidence type="ECO:0000313" key="3">
    <source>
        <dbReference type="Proteomes" id="UP000325787"/>
    </source>
</evidence>
<accession>A0A5Q0H8D5</accession>
<reference evidence="3" key="1">
    <citation type="journal article" date="2021" name="Curr. Microbiol.">
        <title>Complete genome of nocamycin-producing strain Saccharothrix syringae NRRL B-16468 reveals the biosynthetic potential for secondary metabolites.</title>
        <authorList>
            <person name="Mo X."/>
            <person name="Yang S."/>
        </authorList>
    </citation>
    <scope>NUCLEOTIDE SEQUENCE [LARGE SCALE GENOMIC DNA]</scope>
    <source>
        <strain evidence="3">ATCC 51364 / DSM 43886 / JCM 6844 / KCTC 9398 / NBRC 14523 / NRRL B-16468 / INA 2240</strain>
    </source>
</reference>
<evidence type="ECO:0000313" key="2">
    <source>
        <dbReference type="EMBL" id="QFZ22449.1"/>
    </source>
</evidence>
<dbReference type="AlphaFoldDB" id="A0A5Q0H8D5"/>
<dbReference type="RefSeq" id="WP_033430601.1">
    <property type="nucleotide sequence ID" value="NZ_CP034550.1"/>
</dbReference>
<dbReference type="EMBL" id="CP034550">
    <property type="protein sequence ID" value="QFZ22449.1"/>
    <property type="molecule type" value="Genomic_DNA"/>
</dbReference>
<sequence>MTPRQQQARERIRLRAGERFARDEKTAVVAAELRVGVRQVEKRRRSRREGRSVTTEPKL</sequence>
<protein>
    <submittedName>
        <fullName evidence="2">Uncharacterized protein</fullName>
    </submittedName>
</protein>
<dbReference type="KEGG" id="ssyi:EKG83_38005"/>
<gene>
    <name evidence="2" type="ORF">EKG83_38005</name>
</gene>
<feature type="region of interest" description="Disordered" evidence="1">
    <location>
        <begin position="39"/>
        <end position="59"/>
    </location>
</feature>
<evidence type="ECO:0000256" key="1">
    <source>
        <dbReference type="SAM" id="MobiDB-lite"/>
    </source>
</evidence>